<evidence type="ECO:0000313" key="1">
    <source>
        <dbReference type="EMBL" id="OCK74460.1"/>
    </source>
</evidence>
<gene>
    <name evidence="1" type="ORF">K432DRAFT_386793</name>
</gene>
<dbReference type="AlphaFoldDB" id="A0A8E2DZI6"/>
<keyword evidence="2" id="KW-1185">Reference proteome</keyword>
<dbReference type="Proteomes" id="UP000250266">
    <property type="component" value="Unassembled WGS sequence"/>
</dbReference>
<protein>
    <submittedName>
        <fullName evidence="1">Uncharacterized protein</fullName>
    </submittedName>
</protein>
<sequence length="80" mass="9120">MRAPHRRRRKFLTVNKCEGEVRVPETLSSVGTRSLRLRTPSDSRSINQFPTTPNPAQALQLRLSLVTTSTYLIAISLKLW</sequence>
<proteinExistence type="predicted"/>
<dbReference type="EMBL" id="KV745475">
    <property type="protein sequence ID" value="OCK74460.1"/>
    <property type="molecule type" value="Genomic_DNA"/>
</dbReference>
<organism evidence="1 2">
    <name type="scientific">Lepidopterella palustris CBS 459.81</name>
    <dbReference type="NCBI Taxonomy" id="1314670"/>
    <lineage>
        <taxon>Eukaryota</taxon>
        <taxon>Fungi</taxon>
        <taxon>Dikarya</taxon>
        <taxon>Ascomycota</taxon>
        <taxon>Pezizomycotina</taxon>
        <taxon>Dothideomycetes</taxon>
        <taxon>Pleosporomycetidae</taxon>
        <taxon>Mytilinidiales</taxon>
        <taxon>Argynnaceae</taxon>
        <taxon>Lepidopterella</taxon>
    </lineage>
</organism>
<evidence type="ECO:0000313" key="2">
    <source>
        <dbReference type="Proteomes" id="UP000250266"/>
    </source>
</evidence>
<accession>A0A8E2DZI6</accession>
<name>A0A8E2DZI6_9PEZI</name>
<reference evidence="1 2" key="1">
    <citation type="journal article" date="2016" name="Nat. Commun.">
        <title>Ectomycorrhizal ecology is imprinted in the genome of the dominant symbiotic fungus Cenococcum geophilum.</title>
        <authorList>
            <consortium name="DOE Joint Genome Institute"/>
            <person name="Peter M."/>
            <person name="Kohler A."/>
            <person name="Ohm R.A."/>
            <person name="Kuo A."/>
            <person name="Krutzmann J."/>
            <person name="Morin E."/>
            <person name="Arend M."/>
            <person name="Barry K.W."/>
            <person name="Binder M."/>
            <person name="Choi C."/>
            <person name="Clum A."/>
            <person name="Copeland A."/>
            <person name="Grisel N."/>
            <person name="Haridas S."/>
            <person name="Kipfer T."/>
            <person name="LaButti K."/>
            <person name="Lindquist E."/>
            <person name="Lipzen A."/>
            <person name="Maire R."/>
            <person name="Meier B."/>
            <person name="Mihaltcheva S."/>
            <person name="Molinier V."/>
            <person name="Murat C."/>
            <person name="Poggeler S."/>
            <person name="Quandt C.A."/>
            <person name="Sperisen C."/>
            <person name="Tritt A."/>
            <person name="Tisserant E."/>
            <person name="Crous P.W."/>
            <person name="Henrissat B."/>
            <person name="Nehls U."/>
            <person name="Egli S."/>
            <person name="Spatafora J.W."/>
            <person name="Grigoriev I.V."/>
            <person name="Martin F.M."/>
        </authorList>
    </citation>
    <scope>NUCLEOTIDE SEQUENCE [LARGE SCALE GENOMIC DNA]</scope>
    <source>
        <strain evidence="1 2">CBS 459.81</strain>
    </source>
</reference>